<dbReference type="AlphaFoldDB" id="A0A815RA20"/>
<proteinExistence type="predicted"/>
<protein>
    <submittedName>
        <fullName evidence="1">Uncharacterized protein</fullName>
    </submittedName>
</protein>
<reference evidence="1" key="1">
    <citation type="submission" date="2021-02" db="EMBL/GenBank/DDBJ databases">
        <authorList>
            <person name="Nowell W R."/>
        </authorList>
    </citation>
    <scope>NUCLEOTIDE SEQUENCE</scope>
</reference>
<evidence type="ECO:0000313" key="2">
    <source>
        <dbReference type="Proteomes" id="UP000663864"/>
    </source>
</evidence>
<name>A0A815RA20_9BILA</name>
<accession>A0A815RA20</accession>
<comment type="caution">
    <text evidence="1">The sequence shown here is derived from an EMBL/GenBank/DDBJ whole genome shotgun (WGS) entry which is preliminary data.</text>
</comment>
<dbReference type="Proteomes" id="UP000663864">
    <property type="component" value="Unassembled WGS sequence"/>
</dbReference>
<evidence type="ECO:0000313" key="1">
    <source>
        <dbReference type="EMBL" id="CAF1474001.1"/>
    </source>
</evidence>
<gene>
    <name evidence="1" type="ORF">ZHD862_LOCUS36266</name>
</gene>
<sequence>MINIKQEEEEEDEIIVLEYNNDNQNDNDQDYSMHEEQFDEMTFYNKREQEMQDLLEISRDTQSMDDDTVNSIVHESNGRLHTKTIENNNNQASNELQTLPSSSSSSSVIVTTYPDPPMNQTGRISHHDHSYTKYGDLDRQTIAKKCQFNLQSPPSSFCRQPMRLNRKSLAIISWTNVSKDAVMNHIKREFPLENIQYICVGKGMSEIDHQQTLEVQIIFKEKINKRTRFLDGITQTCCNYQLTKNVLAWNDYIKKDVNCLEFGQFESKTSHGCKYSSSLLVSTTAASEAIAEATAQAAKKAIAKATAAEAIAKSTAKAAAAAAVAEKNAVSVSIPFDQNQSLVLKRKATVKAQAEKRCKYSNEIAEQSLELAQTNHREHGNRIIHEKLTGSPLFRGSQIDPNEREKEMANQMRLYQHSARCPEALRSFLDCNPMYWCFIPLPVDEAATENAANRPGNSTTDPNLDAVIATTAVDNRRVANYLDNVPLPPTPYAFSYRQIKQQRLFFERFATSSIHYGPYIKLDLYNIAIIAVLPNDCSMILRYIIETLFIIHGETKLNMICPVGSDAEKRYSRPYNLHWCANLNNSSMSTTTSTQ</sequence>
<dbReference type="EMBL" id="CAJNOT010005750">
    <property type="protein sequence ID" value="CAF1474001.1"/>
    <property type="molecule type" value="Genomic_DNA"/>
</dbReference>
<organism evidence="1 2">
    <name type="scientific">Rotaria sordida</name>
    <dbReference type="NCBI Taxonomy" id="392033"/>
    <lineage>
        <taxon>Eukaryota</taxon>
        <taxon>Metazoa</taxon>
        <taxon>Spiralia</taxon>
        <taxon>Gnathifera</taxon>
        <taxon>Rotifera</taxon>
        <taxon>Eurotatoria</taxon>
        <taxon>Bdelloidea</taxon>
        <taxon>Philodinida</taxon>
        <taxon>Philodinidae</taxon>
        <taxon>Rotaria</taxon>
    </lineage>
</organism>